<keyword evidence="2" id="KW-0472">Membrane</keyword>
<dbReference type="eggNOG" id="ENOG502SPPQ">
    <property type="taxonomic scope" value="Eukaryota"/>
</dbReference>
<accession>K0SBI9</accession>
<dbReference type="EMBL" id="AGNL01018981">
    <property type="protein sequence ID" value="EJK62304.1"/>
    <property type="molecule type" value="Genomic_DNA"/>
</dbReference>
<evidence type="ECO:0000256" key="1">
    <source>
        <dbReference type="SAM" id="MobiDB-lite"/>
    </source>
</evidence>
<evidence type="ECO:0000313" key="4">
    <source>
        <dbReference type="Proteomes" id="UP000266841"/>
    </source>
</evidence>
<dbReference type="Proteomes" id="UP000266841">
    <property type="component" value="Unassembled WGS sequence"/>
</dbReference>
<feature type="region of interest" description="Disordered" evidence="1">
    <location>
        <begin position="52"/>
        <end position="100"/>
    </location>
</feature>
<keyword evidence="2" id="KW-0812">Transmembrane</keyword>
<dbReference type="OrthoDB" id="67499at2759"/>
<keyword evidence="2" id="KW-1133">Transmembrane helix</keyword>
<feature type="transmembrane region" description="Helical" evidence="2">
    <location>
        <begin position="12"/>
        <end position="34"/>
    </location>
</feature>
<evidence type="ECO:0000313" key="3">
    <source>
        <dbReference type="EMBL" id="EJK62304.1"/>
    </source>
</evidence>
<gene>
    <name evidence="3" type="ORF">THAOC_17088</name>
</gene>
<evidence type="ECO:0000256" key="2">
    <source>
        <dbReference type="SAM" id="Phobius"/>
    </source>
</evidence>
<feature type="compositionally biased region" description="Basic residues" evidence="1">
    <location>
        <begin position="65"/>
        <end position="78"/>
    </location>
</feature>
<sequence>MPLQRKKVNTSTLTLALVAIIVAAALVATVQLIAVQRHLSTADLYSALGQNQNTALHPSGGGGRSRSRRRSSAGRRRGGKADRAVGRGRSSSLPESPTEVVVTSAAEGGPGECRCELLTLDCLDAIACIPATRESLDRSIANGLLTRSMMKVITTFEDKRWAWSTQPIGKGIQYTTVAAWKEWTMRTQPLKETYEDQDHMFIKHNLYPDCVARNLKGKNCFFHPVSRDDYTDTIEDGALSWMEDNMTVGEQKAAATSIKDWLVSYRDESRSFGTPRPAVDHLLVFAQLARMHFNIRKPIVDSYARYHRIEIPEGYAGQSDAEPLRVSLHVRRADSCEHEIQGSGETSRYLSKASSIDSHAQVTGKRNCYETAVYMGGLRRVLELASGRPLEVYLSTDYAGVLLNEIRTEFKDLYDRCVWRFLDFPRETFDYITEIEWEENKPKHAFLGETAVDDLWHLSHGQVFVGHLGSRFGKMGWLLATAKYNTLIPYWTVDGRSYCCEIDEICSNATELIGSMEHCLTFAHDLAQDDADIDEDLENYWETGSSIRVKYVKRMAQRLVDVIRAEREADRLSTWLGSDAVWIREGMDMELNG</sequence>
<dbReference type="OMA" id="AIDENCA"/>
<organism evidence="3 4">
    <name type="scientific">Thalassiosira oceanica</name>
    <name type="common">Marine diatom</name>
    <dbReference type="NCBI Taxonomy" id="159749"/>
    <lineage>
        <taxon>Eukaryota</taxon>
        <taxon>Sar</taxon>
        <taxon>Stramenopiles</taxon>
        <taxon>Ochrophyta</taxon>
        <taxon>Bacillariophyta</taxon>
        <taxon>Coscinodiscophyceae</taxon>
        <taxon>Thalassiosirophycidae</taxon>
        <taxon>Thalassiosirales</taxon>
        <taxon>Thalassiosiraceae</taxon>
        <taxon>Thalassiosira</taxon>
    </lineage>
</organism>
<dbReference type="AlphaFoldDB" id="K0SBI9"/>
<protein>
    <submittedName>
        <fullName evidence="3">Uncharacterized protein</fullName>
    </submittedName>
</protein>
<proteinExistence type="predicted"/>
<name>K0SBI9_THAOC</name>
<comment type="caution">
    <text evidence="3">The sequence shown here is derived from an EMBL/GenBank/DDBJ whole genome shotgun (WGS) entry which is preliminary data.</text>
</comment>
<keyword evidence="4" id="KW-1185">Reference proteome</keyword>
<reference evidence="3 4" key="1">
    <citation type="journal article" date="2012" name="Genome Biol.">
        <title>Genome and low-iron response of an oceanic diatom adapted to chronic iron limitation.</title>
        <authorList>
            <person name="Lommer M."/>
            <person name="Specht M."/>
            <person name="Roy A.S."/>
            <person name="Kraemer L."/>
            <person name="Andreson R."/>
            <person name="Gutowska M.A."/>
            <person name="Wolf J."/>
            <person name="Bergner S.V."/>
            <person name="Schilhabel M.B."/>
            <person name="Klostermeier U.C."/>
            <person name="Beiko R.G."/>
            <person name="Rosenstiel P."/>
            <person name="Hippler M."/>
            <person name="Laroche J."/>
        </authorList>
    </citation>
    <scope>NUCLEOTIDE SEQUENCE [LARGE SCALE GENOMIC DNA]</scope>
    <source>
        <strain evidence="3 4">CCMP1005</strain>
    </source>
</reference>